<proteinExistence type="predicted"/>
<evidence type="ECO:0000313" key="1">
    <source>
        <dbReference type="EMBL" id="MED6243969.1"/>
    </source>
</evidence>
<protein>
    <recommendedName>
        <fullName evidence="3">CCHC-type domain-containing protein</fullName>
    </recommendedName>
</protein>
<comment type="caution">
    <text evidence="1">The sequence shown here is derived from an EMBL/GenBank/DDBJ whole genome shotgun (WGS) entry which is preliminary data.</text>
</comment>
<sequence>MKSEIKEMRSNMVLLKDLRAEVSQIRETIQKNTTTLPKQPAQSFEQVSSASPVFSPVEQPFRSMSPVLPFYPQQHPELQQEYRPLYGPGQMRETTQFQQRFAPRRYYQKSHPQPRCFACAQANEEYCQHCFKCGSTEHFRAGCRA</sequence>
<evidence type="ECO:0000313" key="2">
    <source>
        <dbReference type="Proteomes" id="UP001345963"/>
    </source>
</evidence>
<dbReference type="Proteomes" id="UP001345963">
    <property type="component" value="Unassembled WGS sequence"/>
</dbReference>
<keyword evidence="2" id="KW-1185">Reference proteome</keyword>
<name>A0ABU7B329_9TELE</name>
<dbReference type="EMBL" id="JAHUTI010038592">
    <property type="protein sequence ID" value="MED6243969.1"/>
    <property type="molecule type" value="Genomic_DNA"/>
</dbReference>
<gene>
    <name evidence="1" type="ORF">ATANTOWER_031823</name>
</gene>
<organism evidence="1 2">
    <name type="scientific">Ataeniobius toweri</name>
    <dbReference type="NCBI Taxonomy" id="208326"/>
    <lineage>
        <taxon>Eukaryota</taxon>
        <taxon>Metazoa</taxon>
        <taxon>Chordata</taxon>
        <taxon>Craniata</taxon>
        <taxon>Vertebrata</taxon>
        <taxon>Euteleostomi</taxon>
        <taxon>Actinopterygii</taxon>
        <taxon>Neopterygii</taxon>
        <taxon>Teleostei</taxon>
        <taxon>Neoteleostei</taxon>
        <taxon>Acanthomorphata</taxon>
        <taxon>Ovalentaria</taxon>
        <taxon>Atherinomorphae</taxon>
        <taxon>Cyprinodontiformes</taxon>
        <taxon>Goodeidae</taxon>
        <taxon>Ataeniobius</taxon>
    </lineage>
</organism>
<evidence type="ECO:0008006" key="3">
    <source>
        <dbReference type="Google" id="ProtNLM"/>
    </source>
</evidence>
<accession>A0ABU7B329</accession>
<reference evidence="1 2" key="1">
    <citation type="submission" date="2021-07" db="EMBL/GenBank/DDBJ databases">
        <authorList>
            <person name="Palmer J.M."/>
        </authorList>
    </citation>
    <scope>NUCLEOTIDE SEQUENCE [LARGE SCALE GENOMIC DNA]</scope>
    <source>
        <strain evidence="1 2">AT_MEX2019</strain>
        <tissue evidence="1">Muscle</tissue>
    </source>
</reference>